<dbReference type="AlphaFoldDB" id="A0A4U6SSX2"/>
<feature type="compositionally biased region" description="Pro residues" evidence="1">
    <location>
        <begin position="22"/>
        <end position="39"/>
    </location>
</feature>
<reference evidence="2" key="1">
    <citation type="submission" date="2019-03" db="EMBL/GenBank/DDBJ databases">
        <title>WGS assembly of Setaria viridis.</title>
        <authorList>
            <person name="Huang P."/>
            <person name="Jenkins J."/>
            <person name="Grimwood J."/>
            <person name="Barry K."/>
            <person name="Healey A."/>
            <person name="Mamidi S."/>
            <person name="Sreedasyam A."/>
            <person name="Shu S."/>
            <person name="Feldman M."/>
            <person name="Wu J."/>
            <person name="Yu Y."/>
            <person name="Chen C."/>
            <person name="Johnson J."/>
            <person name="Rokhsar D."/>
            <person name="Baxter I."/>
            <person name="Schmutz J."/>
            <person name="Brutnell T."/>
            <person name="Kellogg E."/>
        </authorList>
    </citation>
    <scope>NUCLEOTIDE SEQUENCE [LARGE SCALE GENOMIC DNA]</scope>
</reference>
<dbReference type="PANTHER" id="PTHR33085">
    <property type="entry name" value="OS12G0113100 PROTEIN-RELATED"/>
    <property type="match status" value="1"/>
</dbReference>
<keyword evidence="3" id="KW-1185">Reference proteome</keyword>
<protein>
    <submittedName>
        <fullName evidence="2">Uncharacterized protein</fullName>
    </submittedName>
</protein>
<sequence length="478" mass="52931">MRPFPRPSTRRVVLRCGGRHLPAPPCPRPAPPGTTPPSPVLRAFPLPEALPRRGVPRAPGQPALPLGLGVGPGQWPFAAAVLFQRLPERRRVHGRNQICGASTVARTMPMVRTEGPSMAKRRRRMEKRRRLYLLLDDWPWGYGIREIDLPSGDDPGRQLIIDGGGAAPEGPTYSSSHRLPSAIFRFEAERGQPSHFAGAFGSKILALQPIVSGTDRKPMDGVPVFDVRTRSFMFGPQRWPEPPAIPIYVPVGGRLFALAGSSFERLYPPLRDEASWEDFMWEWHKLPELLFRSEHVAGYAVHPDGRTIFVSVVGGAAAAAPAASLSFDTAEDVFRDGDCEWKQRGQWQLPFAGRAYYDPGLDAWVGLSGDPGTIGHLCSCDVVPTDDVNDSDDAGQQQQRPAMKLSKEKLFSEVPAERHMGATLVYMGDVGKFRLLECIYVEADELTTGSDDETNEDSVDEVIEKKDHRKRFNVKVNF</sequence>
<dbReference type="InterPro" id="IPR012871">
    <property type="entry name" value="DUF1668_ORYSA"/>
</dbReference>
<evidence type="ECO:0000313" key="2">
    <source>
        <dbReference type="EMBL" id="TKV91371.1"/>
    </source>
</evidence>
<name>A0A4U6SSX2_SETVI</name>
<gene>
    <name evidence="2" type="ORF">SEVIR_9G091700v2</name>
</gene>
<accession>A0A4U6SSX2</accession>
<dbReference type="EMBL" id="CM016560">
    <property type="protein sequence ID" value="TKV91371.1"/>
    <property type="molecule type" value="Genomic_DNA"/>
</dbReference>
<evidence type="ECO:0000313" key="3">
    <source>
        <dbReference type="Proteomes" id="UP000298652"/>
    </source>
</evidence>
<dbReference type="Proteomes" id="UP000298652">
    <property type="component" value="Chromosome 9"/>
</dbReference>
<dbReference type="PANTHER" id="PTHR33085:SF62">
    <property type="entry name" value="OS03G0632600 PROTEIN"/>
    <property type="match status" value="1"/>
</dbReference>
<proteinExistence type="predicted"/>
<dbReference type="OMA" id="FRLLECI"/>
<evidence type="ECO:0000256" key="1">
    <source>
        <dbReference type="SAM" id="MobiDB-lite"/>
    </source>
</evidence>
<dbReference type="Pfam" id="PF07893">
    <property type="entry name" value="DUF1668"/>
    <property type="match status" value="1"/>
</dbReference>
<feature type="region of interest" description="Disordered" evidence="1">
    <location>
        <begin position="18"/>
        <end position="40"/>
    </location>
</feature>
<dbReference type="Gramene" id="TKV91371">
    <property type="protein sequence ID" value="TKV91371"/>
    <property type="gene ID" value="SEVIR_9G091700v2"/>
</dbReference>
<organism evidence="2 3">
    <name type="scientific">Setaria viridis</name>
    <name type="common">Green bristlegrass</name>
    <name type="synonym">Setaria italica subsp. viridis</name>
    <dbReference type="NCBI Taxonomy" id="4556"/>
    <lineage>
        <taxon>Eukaryota</taxon>
        <taxon>Viridiplantae</taxon>
        <taxon>Streptophyta</taxon>
        <taxon>Embryophyta</taxon>
        <taxon>Tracheophyta</taxon>
        <taxon>Spermatophyta</taxon>
        <taxon>Magnoliopsida</taxon>
        <taxon>Liliopsida</taxon>
        <taxon>Poales</taxon>
        <taxon>Poaceae</taxon>
        <taxon>PACMAD clade</taxon>
        <taxon>Panicoideae</taxon>
        <taxon>Panicodae</taxon>
        <taxon>Paniceae</taxon>
        <taxon>Cenchrinae</taxon>
        <taxon>Setaria</taxon>
    </lineage>
</organism>